<evidence type="ECO:0000259" key="3">
    <source>
        <dbReference type="Pfam" id="PF04466"/>
    </source>
</evidence>
<feature type="domain" description="Terminase large subunit gp17-like C-terminal" evidence="4">
    <location>
        <begin position="244"/>
        <end position="389"/>
    </location>
</feature>
<evidence type="ECO:0000313" key="5">
    <source>
        <dbReference type="EMBL" id="KKN48362.1"/>
    </source>
</evidence>
<feature type="region of interest" description="Disordered" evidence="2">
    <location>
        <begin position="397"/>
        <end position="422"/>
    </location>
</feature>
<gene>
    <name evidence="5" type="ORF">LCGC14_0653970</name>
</gene>
<proteinExistence type="predicted"/>
<dbReference type="InterPro" id="IPR027417">
    <property type="entry name" value="P-loop_NTPase"/>
</dbReference>
<name>A0A0F9RFH3_9ZZZZ</name>
<dbReference type="InterPro" id="IPR035421">
    <property type="entry name" value="Terminase_6C"/>
</dbReference>
<dbReference type="PANTHER" id="PTHR39184">
    <property type="match status" value="1"/>
</dbReference>
<sequence>MPEVLKIPTAKVFLPLLSPSRYKGAFGGRSSGKSHFFAELAIELCVQKPGTRIVCVREVQKALKESVKLLMEDKIASLEVTGFTILSDRIDTPGGGIILFQGMQDHTAESIKSLEGFDRAYVEEAQTLTKRSLEMLRPTIRKPKSEIWFSWNPRHASDPVDEFLRGPIPPPDAIVVRTNYDRNPFFPDVMTEERLYDEQHTRDRYGHIWLGDYEPAAIGAIWNRLILHNGRVEEAPEMSRIVVSVDPAVSSEEKSNEHGIIVAGIGSDGRGYVLDDVTCKGGPQQWAERAIAALDRYEADAIVIEINQGGDMVKHTLKTIRPNLRIIEVRATRGKHVRAEPIAALYTTGKISHVGAFPQLEDQLCLFTAAGYEGEGSPDRADALVWALTQLFPNLTKKTRDKGNRPTRANSGYKPHRWRQHA</sequence>
<dbReference type="InterPro" id="IPR006437">
    <property type="entry name" value="Phage_terminase_lsu"/>
</dbReference>
<dbReference type="Pfam" id="PF04466">
    <property type="entry name" value="Terminase_3"/>
    <property type="match status" value="1"/>
</dbReference>
<dbReference type="InterPro" id="IPR052380">
    <property type="entry name" value="Viral_DNA_packaging_terminase"/>
</dbReference>
<organism evidence="5">
    <name type="scientific">marine sediment metagenome</name>
    <dbReference type="NCBI Taxonomy" id="412755"/>
    <lineage>
        <taxon>unclassified sequences</taxon>
        <taxon>metagenomes</taxon>
        <taxon>ecological metagenomes</taxon>
    </lineage>
</organism>
<evidence type="ECO:0008006" key="6">
    <source>
        <dbReference type="Google" id="ProtNLM"/>
    </source>
</evidence>
<evidence type="ECO:0000256" key="1">
    <source>
        <dbReference type="ARBA" id="ARBA00022612"/>
    </source>
</evidence>
<feature type="domain" description="Phage terminase large subunit N-terminal" evidence="3">
    <location>
        <begin position="22"/>
        <end position="209"/>
    </location>
</feature>
<dbReference type="Pfam" id="PF17289">
    <property type="entry name" value="Terminase_6C"/>
    <property type="match status" value="1"/>
</dbReference>
<dbReference type="PANTHER" id="PTHR39184:SF1">
    <property type="entry name" value="PBSX PHAGE TERMINASE LARGE SUBUNIT"/>
    <property type="match status" value="1"/>
</dbReference>
<keyword evidence="1" id="KW-1188">Viral release from host cell</keyword>
<comment type="caution">
    <text evidence="5">The sequence shown here is derived from an EMBL/GenBank/DDBJ whole genome shotgun (WGS) entry which is preliminary data.</text>
</comment>
<dbReference type="EMBL" id="LAZR01001225">
    <property type="protein sequence ID" value="KKN48362.1"/>
    <property type="molecule type" value="Genomic_DNA"/>
</dbReference>
<reference evidence="5" key="1">
    <citation type="journal article" date="2015" name="Nature">
        <title>Complex archaea that bridge the gap between prokaryotes and eukaryotes.</title>
        <authorList>
            <person name="Spang A."/>
            <person name="Saw J.H."/>
            <person name="Jorgensen S.L."/>
            <person name="Zaremba-Niedzwiedzka K."/>
            <person name="Martijn J."/>
            <person name="Lind A.E."/>
            <person name="van Eijk R."/>
            <person name="Schleper C."/>
            <person name="Guy L."/>
            <person name="Ettema T.J."/>
        </authorList>
    </citation>
    <scope>NUCLEOTIDE SEQUENCE</scope>
</reference>
<dbReference type="InterPro" id="IPR035412">
    <property type="entry name" value="Terminase_L_N"/>
</dbReference>
<dbReference type="Gene3D" id="3.30.420.240">
    <property type="match status" value="1"/>
</dbReference>
<dbReference type="NCBIfam" id="TIGR01547">
    <property type="entry name" value="phage_term_2"/>
    <property type="match status" value="1"/>
</dbReference>
<dbReference type="AlphaFoldDB" id="A0A0F9RFH3"/>
<protein>
    <recommendedName>
        <fullName evidence="6">Phage terminase large subunit N-terminal domain-containing protein</fullName>
    </recommendedName>
</protein>
<accession>A0A0F9RFH3</accession>
<evidence type="ECO:0000259" key="4">
    <source>
        <dbReference type="Pfam" id="PF17289"/>
    </source>
</evidence>
<evidence type="ECO:0000256" key="2">
    <source>
        <dbReference type="SAM" id="MobiDB-lite"/>
    </source>
</evidence>
<dbReference type="Gene3D" id="3.40.50.300">
    <property type="entry name" value="P-loop containing nucleotide triphosphate hydrolases"/>
    <property type="match status" value="1"/>
</dbReference>